<comment type="caution">
    <text evidence="1">The sequence shown here is derived from an EMBL/GenBank/DDBJ whole genome shotgun (WGS) entry which is preliminary data.</text>
</comment>
<evidence type="ECO:0000313" key="1">
    <source>
        <dbReference type="EMBL" id="KAK9873842.1"/>
    </source>
</evidence>
<sequence length="115" mass="13325">MILDINGHGKAWIGLERLKGRVELNMETYTKNSNKFFRVKNLIPELQVDHCTYDFENLFDGNQQLSDTINQVLNDNWREIFDEQEPGFLKAIGASLLNLINKLFAQIPIHTMFLG</sequence>
<protein>
    <recommendedName>
        <fullName evidence="3">Protein takeout</fullName>
    </recommendedName>
</protein>
<dbReference type="AlphaFoldDB" id="A0AAW1U0G6"/>
<gene>
    <name evidence="1" type="ORF">WA026_002199</name>
</gene>
<dbReference type="Gene3D" id="3.15.10.30">
    <property type="entry name" value="Haemolymph juvenile hormone binding protein"/>
    <property type="match status" value="1"/>
</dbReference>
<dbReference type="InterPro" id="IPR010562">
    <property type="entry name" value="Haemolymph_juvenile_hormone-bd"/>
</dbReference>
<reference evidence="1 2" key="1">
    <citation type="submission" date="2023-03" db="EMBL/GenBank/DDBJ databases">
        <title>Genome insight into feeding habits of ladybird beetles.</title>
        <authorList>
            <person name="Li H.-S."/>
            <person name="Huang Y.-H."/>
            <person name="Pang H."/>
        </authorList>
    </citation>
    <scope>NUCLEOTIDE SEQUENCE [LARGE SCALE GENOMIC DNA]</scope>
    <source>
        <strain evidence="1">SYSU_2023b</strain>
        <tissue evidence="1">Whole body</tissue>
    </source>
</reference>
<dbReference type="Proteomes" id="UP001431783">
    <property type="component" value="Unassembled WGS sequence"/>
</dbReference>
<accession>A0AAW1U0G6</accession>
<dbReference type="EMBL" id="JARQZJ010000031">
    <property type="protein sequence ID" value="KAK9873842.1"/>
    <property type="molecule type" value="Genomic_DNA"/>
</dbReference>
<dbReference type="PANTHER" id="PTHR11008">
    <property type="entry name" value="PROTEIN TAKEOUT-LIKE PROTEIN"/>
    <property type="match status" value="1"/>
</dbReference>
<dbReference type="InterPro" id="IPR038606">
    <property type="entry name" value="To_sf"/>
</dbReference>
<keyword evidence="2" id="KW-1185">Reference proteome</keyword>
<proteinExistence type="predicted"/>
<dbReference type="GO" id="GO:0005615">
    <property type="term" value="C:extracellular space"/>
    <property type="evidence" value="ECO:0007669"/>
    <property type="project" value="TreeGrafter"/>
</dbReference>
<dbReference type="Pfam" id="PF06585">
    <property type="entry name" value="JHBP"/>
    <property type="match status" value="1"/>
</dbReference>
<evidence type="ECO:0008006" key="3">
    <source>
        <dbReference type="Google" id="ProtNLM"/>
    </source>
</evidence>
<organism evidence="1 2">
    <name type="scientific">Henosepilachna vigintioctopunctata</name>
    <dbReference type="NCBI Taxonomy" id="420089"/>
    <lineage>
        <taxon>Eukaryota</taxon>
        <taxon>Metazoa</taxon>
        <taxon>Ecdysozoa</taxon>
        <taxon>Arthropoda</taxon>
        <taxon>Hexapoda</taxon>
        <taxon>Insecta</taxon>
        <taxon>Pterygota</taxon>
        <taxon>Neoptera</taxon>
        <taxon>Endopterygota</taxon>
        <taxon>Coleoptera</taxon>
        <taxon>Polyphaga</taxon>
        <taxon>Cucujiformia</taxon>
        <taxon>Coccinelloidea</taxon>
        <taxon>Coccinellidae</taxon>
        <taxon>Epilachninae</taxon>
        <taxon>Epilachnini</taxon>
        <taxon>Henosepilachna</taxon>
    </lineage>
</organism>
<evidence type="ECO:0000313" key="2">
    <source>
        <dbReference type="Proteomes" id="UP001431783"/>
    </source>
</evidence>
<name>A0AAW1U0G6_9CUCU</name>
<dbReference type="PANTHER" id="PTHR11008:SF32">
    <property type="entry name" value="CIRCADIAN CLOCK-CONTROLLED PROTEIN DAYWAKE-RELATED"/>
    <property type="match status" value="1"/>
</dbReference>